<comment type="caution">
    <text evidence="2">The sequence shown here is derived from an EMBL/GenBank/DDBJ whole genome shotgun (WGS) entry which is preliminary data.</text>
</comment>
<organism evidence="2 3">
    <name type="scientific">Tritonibacter horizontis</name>
    <dbReference type="NCBI Taxonomy" id="1768241"/>
    <lineage>
        <taxon>Bacteria</taxon>
        <taxon>Pseudomonadati</taxon>
        <taxon>Pseudomonadota</taxon>
        <taxon>Alphaproteobacteria</taxon>
        <taxon>Rhodobacterales</taxon>
        <taxon>Paracoccaceae</taxon>
        <taxon>Tritonibacter</taxon>
    </lineage>
</organism>
<reference evidence="2 3" key="1">
    <citation type="submission" date="2015-12" db="EMBL/GenBank/DDBJ databases">
        <title>Genome sequence of the marine Rhodobacteraceae strain O3.65, Candidatus Tritonibacter horizontis.</title>
        <authorList>
            <person name="Poehlein A."/>
            <person name="Giebel H.A."/>
            <person name="Voget S."/>
            <person name="Brinkhoff T."/>
        </authorList>
    </citation>
    <scope>NUCLEOTIDE SEQUENCE [LARGE SCALE GENOMIC DNA]</scope>
    <source>
        <strain evidence="2 3">O3.65</strain>
    </source>
</reference>
<dbReference type="GO" id="GO:0016740">
    <property type="term" value="F:transferase activity"/>
    <property type="evidence" value="ECO:0007669"/>
    <property type="project" value="UniProtKB-KW"/>
</dbReference>
<evidence type="ECO:0000313" key="2">
    <source>
        <dbReference type="EMBL" id="KUP92840.1"/>
    </source>
</evidence>
<dbReference type="OrthoDB" id="9803627at2"/>
<gene>
    <name evidence="2" type="ORF">TRIHO_22910</name>
</gene>
<name>A0A132BYN5_9RHOB</name>
<dbReference type="Pfam" id="PF04230">
    <property type="entry name" value="PS_pyruv_trans"/>
    <property type="match status" value="1"/>
</dbReference>
<dbReference type="EMBL" id="LPUY01000065">
    <property type="protein sequence ID" value="KUP92840.1"/>
    <property type="molecule type" value="Genomic_DNA"/>
</dbReference>
<sequence length="270" mass="30020">MGKRDIRLFYSRRRNGEINFGDDISPMLFEAITGQSVCHARVSNCDFAAVGSLLEMLVDRRLKRLRKFRFDPVRVWGSGCLTGEGQVSSFLLDPIALRGPVTRARLGDRHDVPLGDPGLLFDRLHTPKREKTYKWGIVLHYTDVDSPVLRQMLETTPGVVNIPVNAPPMETLRLIGECECIASSSLHGLIAADCYGIPNVRLRVEKHLDPTNSKFLDYAAAIGRPDIAAIQAPDHGSLDAIYKPEDADLSYFEAIPKVAEALERALQRAV</sequence>
<dbReference type="Proteomes" id="UP000068382">
    <property type="component" value="Unassembled WGS sequence"/>
</dbReference>
<dbReference type="RefSeq" id="WP_068243452.1">
    <property type="nucleotide sequence ID" value="NZ_LPUY01000065.1"/>
</dbReference>
<proteinExistence type="predicted"/>
<dbReference type="AlphaFoldDB" id="A0A132BYN5"/>
<feature type="domain" description="Polysaccharide pyruvyl transferase" evidence="1">
    <location>
        <begin position="94"/>
        <end position="202"/>
    </location>
</feature>
<evidence type="ECO:0000259" key="1">
    <source>
        <dbReference type="Pfam" id="PF04230"/>
    </source>
</evidence>
<keyword evidence="2" id="KW-0808">Transferase</keyword>
<protein>
    <submittedName>
        <fullName evidence="2">Polysaccharide pyruvyl transferase</fullName>
    </submittedName>
</protein>
<keyword evidence="3" id="KW-1185">Reference proteome</keyword>
<accession>A0A132BYN5</accession>
<dbReference type="InterPro" id="IPR007345">
    <property type="entry name" value="Polysacch_pyruvyl_Trfase"/>
</dbReference>
<evidence type="ECO:0000313" key="3">
    <source>
        <dbReference type="Proteomes" id="UP000068382"/>
    </source>
</evidence>